<feature type="compositionally biased region" description="Basic and acidic residues" evidence="1">
    <location>
        <begin position="7"/>
        <end position="19"/>
    </location>
</feature>
<feature type="compositionally biased region" description="Polar residues" evidence="1">
    <location>
        <begin position="585"/>
        <end position="602"/>
    </location>
</feature>
<feature type="compositionally biased region" description="Polar residues" evidence="1">
    <location>
        <begin position="348"/>
        <end position="362"/>
    </location>
</feature>
<feature type="compositionally biased region" description="Basic and acidic residues" evidence="1">
    <location>
        <begin position="377"/>
        <end position="395"/>
    </location>
</feature>
<feature type="region of interest" description="Disordered" evidence="1">
    <location>
        <begin position="348"/>
        <end position="523"/>
    </location>
</feature>
<proteinExistence type="predicted"/>
<feature type="compositionally biased region" description="Acidic residues" evidence="1">
    <location>
        <begin position="456"/>
        <end position="498"/>
    </location>
</feature>
<feature type="compositionally biased region" description="Polar residues" evidence="1">
    <location>
        <begin position="561"/>
        <end position="573"/>
    </location>
</feature>
<dbReference type="AlphaFoldDB" id="A0A0D0CNC9"/>
<feature type="compositionally biased region" description="Polar residues" evidence="1">
    <location>
        <begin position="187"/>
        <end position="196"/>
    </location>
</feature>
<dbReference type="EMBL" id="KN834795">
    <property type="protein sequence ID" value="KIK56773.1"/>
    <property type="molecule type" value="Genomic_DNA"/>
</dbReference>
<evidence type="ECO:0000313" key="2">
    <source>
        <dbReference type="EMBL" id="KIK56773.1"/>
    </source>
</evidence>
<dbReference type="HOGENOM" id="CLU_282138_0_0_1"/>
<feature type="compositionally biased region" description="Acidic residues" evidence="1">
    <location>
        <begin position="604"/>
        <end position="619"/>
    </location>
</feature>
<feature type="compositionally biased region" description="Acidic residues" evidence="1">
    <location>
        <begin position="782"/>
        <end position="792"/>
    </location>
</feature>
<feature type="compositionally biased region" description="Polar residues" evidence="1">
    <location>
        <begin position="690"/>
        <end position="701"/>
    </location>
</feature>
<dbReference type="OrthoDB" id="3067735at2759"/>
<feature type="compositionally biased region" description="Polar residues" evidence="1">
    <location>
        <begin position="419"/>
        <end position="435"/>
    </location>
</feature>
<feature type="compositionally biased region" description="Polar residues" evidence="1">
    <location>
        <begin position="208"/>
        <end position="217"/>
    </location>
</feature>
<sequence>MNSATIKRLEPADDYDHIQKRQRTSQSGSFIEIKKKKRKTANKRDKNIIDPSKGTQYKFTFRYPVPLSFPHSDSISSTSNDHSDAIAQGRLIGSGGLSLEQLYASYHDDHAEGNGLIVSTSPAIDYLSGLDKTENAEYPPNTNGNIGAKEMDVGATADMEENMNLSQVDHGHPDEYASFMGSFSNDPLTFDTSQVDPGTREAREVDSASGSFDSQRSDQLAGVDPVYALVSPFSYPINTPLPPDLARKAGHMSSESLDFNSYKPGHGGGDDDSDSGSSYSNNEFDNQSQATACDQDFSMSLPLNTPSATLDTPSPPNISFTVNPDPPFFPHSAPIDDHMLSAPWSSTTSYAKVSNENPNSSPAAGLERLFPTSVDSTRVEYDLEPSRVHRDHDDQSWDGSSSQSGDRNESDDGSALNGFATSTSNAPLQNNSASPSPLPDSVMPQPSTSSDPAQMEAEDEGGEEDNDEDNDEDEDDEDEDEEDDDEDEEDDDDDDSNDDPASPSPMPECSASHKHRRPSVYIQEVPDEESYALPTNHLGLDVEYVLRAVTPMPVPDTVMPQSSACSNPLQSSEMEVDIDDKDSSDGSQSADNDGVNVQNVFNESGDDEEEDSDFPDADEVATLSNNETFSATDDPRYDTIKNHFGARNNFSHQGSGTSHSPWDWDGDTVRDFHSKVYMEVDDDIVGGGSPSMNMPKSNLGQSDVREESPLTDIPSTGERSFHDLKEELKSLIDHAIKSPSMKSHFSSQMNNSQLDYASLEALLARCYRYVGAYSHEKVPGEGETDHDEDSSSEDSGSNPRCYRRPRHCPDAKNRLHELIRFEIGIALKIIDPDKDECSSDPPVKKNLGSVMPKQIEDWKRKLAPGPKMDNFVLQLDGGKKTPWNKAAAKVFCQDFLSREAYKDYKKTDIEQAFFAHITQLKKDFKKQGAPNTPAYQDEQRRSAQRARRLARRTALLHRRMKAFKAIYSTHPGPLGELAKFIDLLICECMSGDESGPDKKFFKTTVLWRSQELMDFLNLLSAWILGRRYLGRGAWTVGKFPNQRYATQNPECVLLPDAAPRGLPRNWYDQSWLEAEPDRLAYASPADFDVSLALPDGPKQLVHSEFSDC</sequence>
<evidence type="ECO:0000256" key="1">
    <source>
        <dbReference type="SAM" id="MobiDB-lite"/>
    </source>
</evidence>
<feature type="region of interest" description="Disordered" evidence="1">
    <location>
        <begin position="778"/>
        <end position="807"/>
    </location>
</feature>
<dbReference type="Proteomes" id="UP000053593">
    <property type="component" value="Unassembled WGS sequence"/>
</dbReference>
<keyword evidence="3" id="KW-1185">Reference proteome</keyword>
<gene>
    <name evidence="2" type="ORF">GYMLUDRAFT_61815</name>
</gene>
<protein>
    <submittedName>
        <fullName evidence="2">Uncharacterized protein</fullName>
    </submittedName>
</protein>
<feature type="region of interest" description="Disordered" evidence="1">
    <location>
        <begin position="685"/>
        <end position="718"/>
    </location>
</feature>
<feature type="region of interest" description="Disordered" evidence="1">
    <location>
        <begin position="246"/>
        <end position="334"/>
    </location>
</feature>
<feature type="compositionally biased region" description="Polar residues" evidence="1">
    <location>
        <begin position="279"/>
        <end position="322"/>
    </location>
</feature>
<name>A0A0D0CNC9_9AGAR</name>
<feature type="compositionally biased region" description="Polar residues" evidence="1">
    <location>
        <begin position="622"/>
        <end position="631"/>
    </location>
</feature>
<feature type="region of interest" description="Disordered" evidence="1">
    <location>
        <begin position="1"/>
        <end position="51"/>
    </location>
</feature>
<feature type="region of interest" description="Disordered" evidence="1">
    <location>
        <begin position="187"/>
        <end position="217"/>
    </location>
</feature>
<feature type="region of interest" description="Disordered" evidence="1">
    <location>
        <begin position="553"/>
        <end position="636"/>
    </location>
</feature>
<evidence type="ECO:0000313" key="3">
    <source>
        <dbReference type="Proteomes" id="UP000053593"/>
    </source>
</evidence>
<organism evidence="2 3">
    <name type="scientific">Collybiopsis luxurians FD-317 M1</name>
    <dbReference type="NCBI Taxonomy" id="944289"/>
    <lineage>
        <taxon>Eukaryota</taxon>
        <taxon>Fungi</taxon>
        <taxon>Dikarya</taxon>
        <taxon>Basidiomycota</taxon>
        <taxon>Agaricomycotina</taxon>
        <taxon>Agaricomycetes</taxon>
        <taxon>Agaricomycetidae</taxon>
        <taxon>Agaricales</taxon>
        <taxon>Marasmiineae</taxon>
        <taxon>Omphalotaceae</taxon>
        <taxon>Collybiopsis</taxon>
        <taxon>Collybiopsis luxurians</taxon>
    </lineage>
</organism>
<reference evidence="2 3" key="1">
    <citation type="submission" date="2014-04" db="EMBL/GenBank/DDBJ databases">
        <title>Evolutionary Origins and Diversification of the Mycorrhizal Mutualists.</title>
        <authorList>
            <consortium name="DOE Joint Genome Institute"/>
            <consortium name="Mycorrhizal Genomics Consortium"/>
            <person name="Kohler A."/>
            <person name="Kuo A."/>
            <person name="Nagy L.G."/>
            <person name="Floudas D."/>
            <person name="Copeland A."/>
            <person name="Barry K.W."/>
            <person name="Cichocki N."/>
            <person name="Veneault-Fourrey C."/>
            <person name="LaButti K."/>
            <person name="Lindquist E.A."/>
            <person name="Lipzen A."/>
            <person name="Lundell T."/>
            <person name="Morin E."/>
            <person name="Murat C."/>
            <person name="Riley R."/>
            <person name="Ohm R."/>
            <person name="Sun H."/>
            <person name="Tunlid A."/>
            <person name="Henrissat B."/>
            <person name="Grigoriev I.V."/>
            <person name="Hibbett D.S."/>
            <person name="Martin F."/>
        </authorList>
    </citation>
    <scope>NUCLEOTIDE SEQUENCE [LARGE SCALE GENOMIC DNA]</scope>
    <source>
        <strain evidence="2 3">FD-317 M1</strain>
    </source>
</reference>
<accession>A0A0D0CNC9</accession>